<feature type="region of interest" description="Disordered" evidence="2">
    <location>
        <begin position="125"/>
        <end position="184"/>
    </location>
</feature>
<dbReference type="KEGG" id="lsw:GTO87_02425"/>
<dbReference type="PIRSF" id="PIRSF012565">
    <property type="entry name" value="DUF1027"/>
    <property type="match status" value="1"/>
</dbReference>
<dbReference type="EMBL" id="CP047418">
    <property type="protein sequence ID" value="QLL77575.1"/>
    <property type="molecule type" value="Genomic_DNA"/>
</dbReference>
<accession>A0A7H9EK75</accession>
<feature type="compositionally biased region" description="Basic residues" evidence="2">
    <location>
        <begin position="128"/>
        <end position="139"/>
    </location>
</feature>
<evidence type="ECO:0000256" key="1">
    <source>
        <dbReference type="PIRSR" id="PIRSR012565-1"/>
    </source>
</evidence>
<feature type="compositionally biased region" description="Basic residues" evidence="2">
    <location>
        <begin position="154"/>
        <end position="171"/>
    </location>
</feature>
<sequence length="184" mass="21917">MNSEKKERRQEQLAKKAETIKAFASHIKMKNATELTIDGHPYRLISNYREGFNIEKLEERFSSILTKYDYILGDWGYDQLRLRGFYASNSKQGSSGQNIDHIQDYLDEYCNFGCAYFILQNLGESKPGRKPRRNNKRGYHSTDKRNDTGEKMYRSRRRNPKHKNYKKKRSRDNKTNRGFTIRQK</sequence>
<evidence type="ECO:0000313" key="4">
    <source>
        <dbReference type="Proteomes" id="UP000510886"/>
    </source>
</evidence>
<evidence type="ECO:0000256" key="2">
    <source>
        <dbReference type="SAM" id="MobiDB-lite"/>
    </source>
</evidence>
<feature type="disulfide bond" evidence="1">
    <location>
        <begin position="110"/>
        <end position="114"/>
    </location>
</feature>
<organism evidence="3 4">
    <name type="scientific">Ligilactobacillus saerimneri</name>
    <dbReference type="NCBI Taxonomy" id="228229"/>
    <lineage>
        <taxon>Bacteria</taxon>
        <taxon>Bacillati</taxon>
        <taxon>Bacillota</taxon>
        <taxon>Bacilli</taxon>
        <taxon>Lactobacillales</taxon>
        <taxon>Lactobacillaceae</taxon>
        <taxon>Ligilactobacillus</taxon>
    </lineage>
</organism>
<protein>
    <submittedName>
        <fullName evidence="3">DUF1027 domain-containing protein</fullName>
    </submittedName>
</protein>
<evidence type="ECO:0000313" key="3">
    <source>
        <dbReference type="EMBL" id="QLL77575.1"/>
    </source>
</evidence>
<dbReference type="InterPro" id="IPR009370">
    <property type="entry name" value="YutD-like"/>
</dbReference>
<dbReference type="InterPro" id="IPR038141">
    <property type="entry name" value="YutD-like_sf"/>
</dbReference>
<proteinExistence type="predicted"/>
<dbReference type="Gene3D" id="3.50.4.20">
    <property type="match status" value="1"/>
</dbReference>
<dbReference type="Pfam" id="PF06265">
    <property type="entry name" value="YutD-like"/>
    <property type="match status" value="1"/>
</dbReference>
<dbReference type="RefSeq" id="WP_180849399.1">
    <property type="nucleotide sequence ID" value="NZ_CP047418.1"/>
</dbReference>
<keyword evidence="1" id="KW-1015">Disulfide bond</keyword>
<gene>
    <name evidence="3" type="ORF">GTO87_02425</name>
</gene>
<dbReference type="AlphaFoldDB" id="A0A7H9EK75"/>
<name>A0A7H9EK75_9LACO</name>
<reference evidence="3 4" key="1">
    <citation type="submission" date="2020-01" db="EMBL/GenBank/DDBJ databases">
        <title>Complete and circular genome sequences of six lactobacillus isolates from horses.</title>
        <authorList>
            <person name="Hassan H.M."/>
        </authorList>
    </citation>
    <scope>NUCLEOTIDE SEQUENCE [LARGE SCALE GENOMIC DNA]</scope>
    <source>
        <strain evidence="3 4">1A</strain>
    </source>
</reference>
<feature type="compositionally biased region" description="Basic and acidic residues" evidence="2">
    <location>
        <begin position="140"/>
        <end position="153"/>
    </location>
</feature>
<dbReference type="Proteomes" id="UP000510886">
    <property type="component" value="Chromosome"/>
</dbReference>